<keyword evidence="9" id="KW-0732">Signal</keyword>
<evidence type="ECO:0000256" key="4">
    <source>
        <dbReference type="ARBA" id="ARBA00022670"/>
    </source>
</evidence>
<dbReference type="Gene3D" id="3.40.390.10">
    <property type="entry name" value="Collagenase (Catalytic Domain)"/>
    <property type="match status" value="1"/>
</dbReference>
<comment type="subcellular location">
    <subcellularLocation>
        <location evidence="2">Cell membrane</location>
        <topology evidence="2">Single-pass type II membrane protein</topology>
    </subcellularLocation>
</comment>
<dbReference type="InterPro" id="IPR008753">
    <property type="entry name" value="Peptidase_M13_N"/>
</dbReference>
<dbReference type="AlphaFoldDB" id="A0A0A1WKN8"/>
<dbReference type="InterPro" id="IPR000718">
    <property type="entry name" value="Peptidase_M13"/>
</dbReference>
<dbReference type="Gene3D" id="1.10.1380.10">
    <property type="entry name" value="Neutral endopeptidase , domain2"/>
    <property type="match status" value="1"/>
</dbReference>
<evidence type="ECO:0000256" key="3">
    <source>
        <dbReference type="ARBA" id="ARBA00007357"/>
    </source>
</evidence>
<sequence length="675" mass="77951">MWEIYKPLLVLLLLQATQKFTAAKPSAPQYSNATLQLSRGIQMAAYMNGNVNPCDNFYNWACGRWSLNHPATAWRNKTSFVGLLEDLYVSKCAAALQEHNNNSESSTDNGATATDIYLNNLLKAVFESCHDQQSIKTVGYAPILDTLNFQSGWPLITDDVWFEDEYDWLKVVVLAKRKFNVDVFIAFDVVTDLQNTEKSRIQLGAPALELEKYTKYTAYIENRLLQFFPEMSNAWAHEFATQVHQVEEQLAKALQNVTQEAVPLERYVAELKASYGSFVDLSRYLQLMFDRPINEKVYETPKGYFKNLVDVIRLTPKLSLANYTLWKVLDRFDLGGSKEFCARKLIEFFPHEMEYFYYRNYEHTELFQELQTIFLNVKYNLNNELQTAPRFSWISPKTLQNLREKLRSMRIEVLHPQEHISFFQGGIKPANMYPDQYYNNIINILEWQNEKQLLKLHQAAALLHVPQNSPAYTLKLLPTYNTQTNTIQFPVVFLQPRFFWDPAYPTSIKYGTFGFFLSQQIVRGLSENDSEASQKKVWDISSGLTFVKRSSCFADQAPYAAKEFAGRNVNDRERLKKAFEDNGGLSLAYRLYEKWALDKSAQDISVLPRLPSKHMQQFFLSYAQLFCADYADEVSEFVDLPEALRVNGAVANLNEFGTAFECGVEHTIKDKCVIF</sequence>
<feature type="domain" description="Peptidase M13 N-terminal" evidence="11">
    <location>
        <begin position="53"/>
        <end position="416"/>
    </location>
</feature>
<evidence type="ECO:0000256" key="7">
    <source>
        <dbReference type="ARBA" id="ARBA00022833"/>
    </source>
</evidence>
<dbReference type="PANTHER" id="PTHR11733:SF238">
    <property type="entry name" value="FI07649P-RELATED"/>
    <property type="match status" value="1"/>
</dbReference>
<accession>A0A0A1WKN8</accession>
<evidence type="ECO:0000256" key="9">
    <source>
        <dbReference type="SAM" id="SignalP"/>
    </source>
</evidence>
<proteinExistence type="inferred from homology"/>
<dbReference type="Pfam" id="PF01431">
    <property type="entry name" value="Peptidase_M13"/>
    <property type="match status" value="1"/>
</dbReference>
<dbReference type="CDD" id="cd08662">
    <property type="entry name" value="M13"/>
    <property type="match status" value="1"/>
</dbReference>
<keyword evidence="6" id="KW-0378">Hydrolase</keyword>
<reference evidence="12" key="1">
    <citation type="submission" date="2014-11" db="EMBL/GenBank/DDBJ databases">
        <authorList>
            <person name="Geib S."/>
        </authorList>
    </citation>
    <scope>NUCLEOTIDE SEQUENCE</scope>
</reference>
<evidence type="ECO:0000313" key="12">
    <source>
        <dbReference type="EMBL" id="JAC99230.1"/>
    </source>
</evidence>
<gene>
    <name evidence="12" type="primary">MMEL1_3</name>
    <name evidence="12" type="ORF">g.1807</name>
</gene>
<keyword evidence="5" id="KW-0479">Metal-binding</keyword>
<dbReference type="InterPro" id="IPR042089">
    <property type="entry name" value="Peptidase_M13_dom_2"/>
</dbReference>
<feature type="signal peptide" evidence="9">
    <location>
        <begin position="1"/>
        <end position="23"/>
    </location>
</feature>
<evidence type="ECO:0000256" key="8">
    <source>
        <dbReference type="ARBA" id="ARBA00023049"/>
    </source>
</evidence>
<keyword evidence="7" id="KW-0862">Zinc</keyword>
<name>A0A0A1WKN8_ZEUCU</name>
<dbReference type="GO" id="GO:0046872">
    <property type="term" value="F:metal ion binding"/>
    <property type="evidence" value="ECO:0007669"/>
    <property type="project" value="UniProtKB-KW"/>
</dbReference>
<evidence type="ECO:0000256" key="1">
    <source>
        <dbReference type="ARBA" id="ARBA00001947"/>
    </source>
</evidence>
<dbReference type="EMBL" id="GBXI01015061">
    <property type="protein sequence ID" value="JAC99230.1"/>
    <property type="molecule type" value="Transcribed_RNA"/>
</dbReference>
<dbReference type="GO" id="GO:0004222">
    <property type="term" value="F:metalloendopeptidase activity"/>
    <property type="evidence" value="ECO:0007669"/>
    <property type="project" value="InterPro"/>
</dbReference>
<dbReference type="SUPFAM" id="SSF55486">
    <property type="entry name" value="Metalloproteases ('zincins'), catalytic domain"/>
    <property type="match status" value="1"/>
</dbReference>
<comment type="similarity">
    <text evidence="3">Belongs to the peptidase M13 family.</text>
</comment>
<dbReference type="InterPro" id="IPR024079">
    <property type="entry name" value="MetalloPept_cat_dom_sf"/>
</dbReference>
<evidence type="ECO:0000259" key="11">
    <source>
        <dbReference type="Pfam" id="PF05649"/>
    </source>
</evidence>
<evidence type="ECO:0000256" key="5">
    <source>
        <dbReference type="ARBA" id="ARBA00022723"/>
    </source>
</evidence>
<keyword evidence="4" id="KW-0645">Protease</keyword>
<protein>
    <submittedName>
        <fullName evidence="12">Membrane metallo-endopeptidase-like 1</fullName>
    </submittedName>
</protein>
<dbReference type="PANTHER" id="PTHR11733">
    <property type="entry name" value="ZINC METALLOPROTEASE FAMILY M13 NEPRILYSIN-RELATED"/>
    <property type="match status" value="1"/>
</dbReference>
<dbReference type="GO" id="GO:0005886">
    <property type="term" value="C:plasma membrane"/>
    <property type="evidence" value="ECO:0007669"/>
    <property type="project" value="UniProtKB-SubCell"/>
</dbReference>
<comment type="cofactor">
    <cofactor evidence="1">
        <name>Zn(2+)</name>
        <dbReference type="ChEBI" id="CHEBI:29105"/>
    </cofactor>
</comment>
<evidence type="ECO:0000256" key="2">
    <source>
        <dbReference type="ARBA" id="ARBA00004401"/>
    </source>
</evidence>
<evidence type="ECO:0000256" key="6">
    <source>
        <dbReference type="ARBA" id="ARBA00022801"/>
    </source>
</evidence>
<dbReference type="GO" id="GO:0016485">
    <property type="term" value="P:protein processing"/>
    <property type="evidence" value="ECO:0007669"/>
    <property type="project" value="TreeGrafter"/>
</dbReference>
<organism evidence="12">
    <name type="scientific">Zeugodacus cucurbitae</name>
    <name type="common">Melon fruit fly</name>
    <name type="synonym">Bactrocera cucurbitae</name>
    <dbReference type="NCBI Taxonomy" id="28588"/>
    <lineage>
        <taxon>Eukaryota</taxon>
        <taxon>Metazoa</taxon>
        <taxon>Ecdysozoa</taxon>
        <taxon>Arthropoda</taxon>
        <taxon>Hexapoda</taxon>
        <taxon>Insecta</taxon>
        <taxon>Pterygota</taxon>
        <taxon>Neoptera</taxon>
        <taxon>Endopterygota</taxon>
        <taxon>Diptera</taxon>
        <taxon>Brachycera</taxon>
        <taxon>Muscomorpha</taxon>
        <taxon>Tephritoidea</taxon>
        <taxon>Tephritidae</taxon>
        <taxon>Zeugodacus</taxon>
        <taxon>Zeugodacus</taxon>
    </lineage>
</organism>
<dbReference type="Pfam" id="PF05649">
    <property type="entry name" value="Peptidase_M13_N"/>
    <property type="match status" value="1"/>
</dbReference>
<keyword evidence="8" id="KW-0482">Metalloprotease</keyword>
<feature type="domain" description="Peptidase M13 C-terminal" evidence="10">
    <location>
        <begin position="480"/>
        <end position="663"/>
    </location>
</feature>
<dbReference type="InterPro" id="IPR018497">
    <property type="entry name" value="Peptidase_M13_C"/>
</dbReference>
<feature type="chain" id="PRO_5001982355" evidence="9">
    <location>
        <begin position="24"/>
        <end position="675"/>
    </location>
</feature>
<evidence type="ECO:0000259" key="10">
    <source>
        <dbReference type="Pfam" id="PF01431"/>
    </source>
</evidence>
<dbReference type="PROSITE" id="PS51885">
    <property type="entry name" value="NEPRILYSIN"/>
    <property type="match status" value="1"/>
</dbReference>
<reference evidence="12" key="2">
    <citation type="journal article" date="2015" name="Gigascience">
        <title>Reconstructing a comprehensive transcriptome assembly of a white-pupal translocated strain of the pest fruit fly Bactrocera cucurbitae.</title>
        <authorList>
            <person name="Sim S.B."/>
            <person name="Calla B."/>
            <person name="Hall B."/>
            <person name="DeRego T."/>
            <person name="Geib S.M."/>
        </authorList>
    </citation>
    <scope>NUCLEOTIDE SEQUENCE</scope>
</reference>